<keyword evidence="5" id="KW-1185">Reference proteome</keyword>
<sequence length="358" mass="38642">MNKLLLSSLCVAAVGWLAGCDGTRPNDVASLTQESLDLAIEQVVDNTIIPATNDFLSASQDLSGSLEEFCAAPDRAGLETLQERWKTLATNWYGVLPFNFGPVNDDVVFPAYLYIDSYRLRGTNYTETVRTEIDNLLASSDELNTTYFEGKTFQYVGLLALEVALFETAASQNSNLDAVVAEFVSTPRKCELASGLAGLMEEKAQYIVDGWNTSYLEGESSYRTLFLAGDLDGSTPLVVLITSVQEYLDYLDARDTVNNVAQLSANNWAQMSKGIDVIEELLEGTDASTVSLLGLMDNSGNGTNADTVRANIAAAREAIADQDSVSFNSMAAALDGNCKREIPDSLDVSLGINFTDGD</sequence>
<dbReference type="InterPro" id="IPR038352">
    <property type="entry name" value="Imelysin_sf"/>
</dbReference>
<dbReference type="Gene3D" id="1.20.1420.20">
    <property type="entry name" value="M75 peptidase, HXXE motif"/>
    <property type="match status" value="1"/>
</dbReference>
<comment type="subcellular location">
    <subcellularLocation>
        <location evidence="1">Cell envelope</location>
    </subcellularLocation>
</comment>
<evidence type="ECO:0000313" key="5">
    <source>
        <dbReference type="Proteomes" id="UP001150830"/>
    </source>
</evidence>
<dbReference type="PROSITE" id="PS51257">
    <property type="entry name" value="PROKAR_LIPOPROTEIN"/>
    <property type="match status" value="1"/>
</dbReference>
<reference evidence="4" key="1">
    <citation type="submission" date="2022-11" db="EMBL/GenBank/DDBJ databases">
        <title>Parathalassolutuus dongxingensis gen. nov., sp. nov., a novel member of family Oceanospirillaceae isolated from a coastal shrimp pond in Guangxi, China.</title>
        <authorList>
            <person name="Chen H."/>
        </authorList>
    </citation>
    <scope>NUCLEOTIDE SEQUENCE</scope>
    <source>
        <strain evidence="4">G-43</strain>
    </source>
</reference>
<organism evidence="4 5">
    <name type="scientific">Parathalassolituus penaei</name>
    <dbReference type="NCBI Taxonomy" id="2997323"/>
    <lineage>
        <taxon>Bacteria</taxon>
        <taxon>Pseudomonadati</taxon>
        <taxon>Pseudomonadota</taxon>
        <taxon>Gammaproteobacteria</taxon>
        <taxon>Oceanospirillales</taxon>
        <taxon>Oceanospirillaceae</taxon>
        <taxon>Parathalassolituus</taxon>
    </lineage>
</organism>
<evidence type="ECO:0000256" key="1">
    <source>
        <dbReference type="ARBA" id="ARBA00004196"/>
    </source>
</evidence>
<dbReference type="AlphaFoldDB" id="A0A9X3EB54"/>
<keyword evidence="2" id="KW-0732">Signal</keyword>
<dbReference type="GO" id="GO:0030313">
    <property type="term" value="C:cell envelope"/>
    <property type="evidence" value="ECO:0007669"/>
    <property type="project" value="UniProtKB-SubCell"/>
</dbReference>
<dbReference type="RefSeq" id="WP_283172519.1">
    <property type="nucleotide sequence ID" value="NZ_JAPNOA010000016.1"/>
</dbReference>
<dbReference type="Proteomes" id="UP001150830">
    <property type="component" value="Unassembled WGS sequence"/>
</dbReference>
<evidence type="ECO:0000313" key="4">
    <source>
        <dbReference type="EMBL" id="MCY0964302.1"/>
    </source>
</evidence>
<feature type="domain" description="Imelysin-like" evidence="3">
    <location>
        <begin position="49"/>
        <end position="335"/>
    </location>
</feature>
<dbReference type="InterPro" id="IPR018976">
    <property type="entry name" value="Imelysin-like"/>
</dbReference>
<accession>A0A9X3EB54</accession>
<protein>
    <recommendedName>
        <fullName evidence="3">Imelysin-like domain-containing protein</fullName>
    </recommendedName>
</protein>
<dbReference type="EMBL" id="JAPNOA010000016">
    <property type="protein sequence ID" value="MCY0964302.1"/>
    <property type="molecule type" value="Genomic_DNA"/>
</dbReference>
<gene>
    <name evidence="4" type="ORF">OUO13_03820</name>
</gene>
<dbReference type="Pfam" id="PF09375">
    <property type="entry name" value="Peptidase_M75"/>
    <property type="match status" value="1"/>
</dbReference>
<evidence type="ECO:0000256" key="2">
    <source>
        <dbReference type="ARBA" id="ARBA00022729"/>
    </source>
</evidence>
<evidence type="ECO:0000259" key="3">
    <source>
        <dbReference type="Pfam" id="PF09375"/>
    </source>
</evidence>
<proteinExistence type="predicted"/>
<name>A0A9X3EB54_9GAMM</name>
<comment type="caution">
    <text evidence="4">The sequence shown here is derived from an EMBL/GenBank/DDBJ whole genome shotgun (WGS) entry which is preliminary data.</text>
</comment>